<evidence type="ECO:0000313" key="2">
    <source>
        <dbReference type="WBParaSite" id="JU765_v2.g5841.t1"/>
    </source>
</evidence>
<proteinExistence type="predicted"/>
<name>A0AC34RDW9_9BILA</name>
<organism evidence="1 2">
    <name type="scientific">Panagrolaimus sp. JU765</name>
    <dbReference type="NCBI Taxonomy" id="591449"/>
    <lineage>
        <taxon>Eukaryota</taxon>
        <taxon>Metazoa</taxon>
        <taxon>Ecdysozoa</taxon>
        <taxon>Nematoda</taxon>
        <taxon>Chromadorea</taxon>
        <taxon>Rhabditida</taxon>
        <taxon>Tylenchina</taxon>
        <taxon>Panagrolaimomorpha</taxon>
        <taxon>Panagrolaimoidea</taxon>
        <taxon>Panagrolaimidae</taxon>
        <taxon>Panagrolaimus</taxon>
    </lineage>
</organism>
<reference evidence="2" key="1">
    <citation type="submission" date="2022-11" db="UniProtKB">
        <authorList>
            <consortium name="WormBaseParasite"/>
        </authorList>
    </citation>
    <scope>IDENTIFICATION</scope>
</reference>
<evidence type="ECO:0000313" key="1">
    <source>
        <dbReference type="Proteomes" id="UP000887576"/>
    </source>
</evidence>
<dbReference type="WBParaSite" id="JU765_v2.g5841.t1">
    <property type="protein sequence ID" value="JU765_v2.g5841.t1"/>
    <property type="gene ID" value="JU765_v2.g5841"/>
</dbReference>
<protein>
    <submittedName>
        <fullName evidence="2">Uncharacterized protein</fullName>
    </submittedName>
</protein>
<accession>A0AC34RDW9</accession>
<sequence length="128" mass="15152">MNQIVENCHVDEEEFEYLKTRHHRIRKKNTALEHKRILAEFNMSFVTLIDQLNDAVTLLAYLLFWGSTNDWIHGSSESFLLVYDISWELSTTTQPFLLLILCSEVRKCFIKSYGGFLICIKKRLFNRC</sequence>
<dbReference type="Proteomes" id="UP000887576">
    <property type="component" value="Unplaced"/>
</dbReference>